<dbReference type="AlphaFoldDB" id="A0A397JF65"/>
<keyword evidence="2" id="KW-1185">Reference proteome</keyword>
<protein>
    <submittedName>
        <fullName evidence="1">Uncharacterized protein</fullName>
    </submittedName>
</protein>
<reference evidence="1 2" key="1">
    <citation type="submission" date="2018-08" db="EMBL/GenBank/DDBJ databases">
        <title>Genome and evolution of the arbuscular mycorrhizal fungus Diversispora epigaea (formerly Glomus versiforme) and its bacterial endosymbionts.</title>
        <authorList>
            <person name="Sun X."/>
            <person name="Fei Z."/>
            <person name="Harrison M."/>
        </authorList>
    </citation>
    <scope>NUCLEOTIDE SEQUENCE [LARGE SCALE GENOMIC DNA]</scope>
    <source>
        <strain evidence="1 2">IT104</strain>
    </source>
</reference>
<gene>
    <name evidence="1" type="ORF">Glove_53g33</name>
</gene>
<dbReference type="Proteomes" id="UP000266861">
    <property type="component" value="Unassembled WGS sequence"/>
</dbReference>
<proteinExistence type="predicted"/>
<sequence length="66" mass="7622">MEENQPMKNNTYVNCQLLFCNDLNNGNELDVIAFSLSYPLTIKFIYRKCFSVQRTDFNVIPPATLA</sequence>
<evidence type="ECO:0000313" key="1">
    <source>
        <dbReference type="EMBL" id="RHZ86217.1"/>
    </source>
</evidence>
<organism evidence="1 2">
    <name type="scientific">Diversispora epigaea</name>
    <dbReference type="NCBI Taxonomy" id="1348612"/>
    <lineage>
        <taxon>Eukaryota</taxon>
        <taxon>Fungi</taxon>
        <taxon>Fungi incertae sedis</taxon>
        <taxon>Mucoromycota</taxon>
        <taxon>Glomeromycotina</taxon>
        <taxon>Glomeromycetes</taxon>
        <taxon>Diversisporales</taxon>
        <taxon>Diversisporaceae</taxon>
        <taxon>Diversispora</taxon>
    </lineage>
</organism>
<evidence type="ECO:0000313" key="2">
    <source>
        <dbReference type="Proteomes" id="UP000266861"/>
    </source>
</evidence>
<name>A0A397JF65_9GLOM</name>
<accession>A0A397JF65</accession>
<dbReference type="EMBL" id="PQFF01000050">
    <property type="protein sequence ID" value="RHZ86217.1"/>
    <property type="molecule type" value="Genomic_DNA"/>
</dbReference>
<comment type="caution">
    <text evidence="1">The sequence shown here is derived from an EMBL/GenBank/DDBJ whole genome shotgun (WGS) entry which is preliminary data.</text>
</comment>